<evidence type="ECO:0000256" key="1">
    <source>
        <dbReference type="ARBA" id="ARBA00022679"/>
    </source>
</evidence>
<dbReference type="PANTHER" id="PTHR11364">
    <property type="entry name" value="THIOSULFATE SULFERTANSFERASE"/>
    <property type="match status" value="1"/>
</dbReference>
<keyword evidence="1" id="KW-0808">Transferase</keyword>
<dbReference type="Pfam" id="PF00581">
    <property type="entry name" value="Rhodanese"/>
    <property type="match status" value="1"/>
</dbReference>
<dbReference type="SMART" id="SM00450">
    <property type="entry name" value="RHOD"/>
    <property type="match status" value="2"/>
</dbReference>
<dbReference type="Gene3D" id="3.40.250.10">
    <property type="entry name" value="Rhodanese-like domain"/>
    <property type="match status" value="2"/>
</dbReference>
<feature type="domain" description="Rhodanese" evidence="3">
    <location>
        <begin position="217"/>
        <end position="330"/>
    </location>
</feature>
<dbReference type="InterPro" id="IPR036873">
    <property type="entry name" value="Rhodanese-like_dom_sf"/>
</dbReference>
<dbReference type="PROSITE" id="PS50206">
    <property type="entry name" value="RHODANESE_3"/>
    <property type="match status" value="2"/>
</dbReference>
<reference evidence="4 5" key="1">
    <citation type="journal article" date="2021" name="Sci. Rep.">
        <title>The genome of the diatom Chaetoceros tenuissimus carries an ancient integrated fragment of an extant virus.</title>
        <authorList>
            <person name="Hongo Y."/>
            <person name="Kimura K."/>
            <person name="Takaki Y."/>
            <person name="Yoshida Y."/>
            <person name="Baba S."/>
            <person name="Kobayashi G."/>
            <person name="Nagasaki K."/>
            <person name="Hano T."/>
            <person name="Tomaru Y."/>
        </authorList>
    </citation>
    <scope>NUCLEOTIDE SEQUENCE [LARGE SCALE GENOMIC DNA]</scope>
    <source>
        <strain evidence="4 5">NIES-3715</strain>
    </source>
</reference>
<accession>A0AAD3H0D6</accession>
<dbReference type="CDD" id="cd01448">
    <property type="entry name" value="TST_Repeat_1"/>
    <property type="match status" value="1"/>
</dbReference>
<dbReference type="PANTHER" id="PTHR11364:SF27">
    <property type="entry name" value="SULFURTRANSFERASE"/>
    <property type="match status" value="1"/>
</dbReference>
<dbReference type="GO" id="GO:0005739">
    <property type="term" value="C:mitochondrion"/>
    <property type="evidence" value="ECO:0007669"/>
    <property type="project" value="TreeGrafter"/>
</dbReference>
<dbReference type="AlphaFoldDB" id="A0AAD3H0D6"/>
<gene>
    <name evidence="4" type="ORF">CTEN210_02184</name>
</gene>
<dbReference type="GO" id="GO:0004792">
    <property type="term" value="F:thiosulfate-cyanide sulfurtransferase activity"/>
    <property type="evidence" value="ECO:0007669"/>
    <property type="project" value="TreeGrafter"/>
</dbReference>
<dbReference type="InterPro" id="IPR045078">
    <property type="entry name" value="TST/MPST-like"/>
</dbReference>
<dbReference type="EMBL" id="BLLK01000022">
    <property type="protein sequence ID" value="GFH45710.1"/>
    <property type="molecule type" value="Genomic_DNA"/>
</dbReference>
<dbReference type="InterPro" id="IPR001763">
    <property type="entry name" value="Rhodanese-like_dom"/>
</dbReference>
<proteinExistence type="predicted"/>
<dbReference type="Proteomes" id="UP001054902">
    <property type="component" value="Unassembled WGS sequence"/>
</dbReference>
<dbReference type="SUPFAM" id="SSF52821">
    <property type="entry name" value="Rhodanese/Cell cycle control phosphatase"/>
    <property type="match status" value="2"/>
</dbReference>
<name>A0AAD3H0D6_9STRA</name>
<keyword evidence="2" id="KW-0677">Repeat</keyword>
<keyword evidence="5" id="KW-1185">Reference proteome</keyword>
<feature type="domain" description="Rhodanese" evidence="3">
    <location>
        <begin position="66"/>
        <end position="165"/>
    </location>
</feature>
<organism evidence="4 5">
    <name type="scientific">Chaetoceros tenuissimus</name>
    <dbReference type="NCBI Taxonomy" id="426638"/>
    <lineage>
        <taxon>Eukaryota</taxon>
        <taxon>Sar</taxon>
        <taxon>Stramenopiles</taxon>
        <taxon>Ochrophyta</taxon>
        <taxon>Bacillariophyta</taxon>
        <taxon>Coscinodiscophyceae</taxon>
        <taxon>Chaetocerotophycidae</taxon>
        <taxon>Chaetocerotales</taxon>
        <taxon>Chaetocerotaceae</taxon>
        <taxon>Chaetoceros</taxon>
    </lineage>
</organism>
<evidence type="ECO:0000313" key="4">
    <source>
        <dbReference type="EMBL" id="GFH45710.1"/>
    </source>
</evidence>
<sequence>MASPEDAANAIDSLYGKTLLSVPECIEAFKNNEVLQKDDISSSTSSRVVFIDSTWWHKGKEVDAGRKEYERGPRIKGSLHIDMDDICSDSDLPYMLPTKDFFEKAMNYYGISNNDHIIITARDESVYFTPRTWFLFKTFGHDAKKLHLMQGSLQQWIDLGGEVDDSPAVIPLFQELFGNNEIQDSTTVKEGYCAKPSTNVVDKDHMIKTINANKEGKKDGALILDSRGSSFATKGHMPGAIHLPYADWVQTANAQVWKTTDEIEKIFEAAGVDPLSKQNIICSCGTGVSVCHTLLALNLCGRDLDDEEFTTVMYDGSWAEYGKDPNTEKVF</sequence>
<comment type="caution">
    <text evidence="4">The sequence shown here is derived from an EMBL/GenBank/DDBJ whole genome shotgun (WGS) entry which is preliminary data.</text>
</comment>
<evidence type="ECO:0000259" key="3">
    <source>
        <dbReference type="PROSITE" id="PS50206"/>
    </source>
</evidence>
<evidence type="ECO:0000256" key="2">
    <source>
        <dbReference type="ARBA" id="ARBA00022737"/>
    </source>
</evidence>
<protein>
    <recommendedName>
        <fullName evidence="3">Rhodanese domain-containing protein</fullName>
    </recommendedName>
</protein>
<evidence type="ECO:0000313" key="5">
    <source>
        <dbReference type="Proteomes" id="UP001054902"/>
    </source>
</evidence>